<dbReference type="GO" id="GO:0047324">
    <property type="term" value="F:phosphoenolpyruvate-glycerone phosphotransferase activity"/>
    <property type="evidence" value="ECO:0007669"/>
    <property type="project" value="UniProtKB-EC"/>
</dbReference>
<dbReference type="EC" id="2.7.1.121" evidence="3"/>
<evidence type="ECO:0000313" key="10">
    <source>
        <dbReference type="EMBL" id="EOL43113.1"/>
    </source>
</evidence>
<evidence type="ECO:0000256" key="4">
    <source>
        <dbReference type="ARBA" id="ARBA00022679"/>
    </source>
</evidence>
<evidence type="ECO:0000256" key="3">
    <source>
        <dbReference type="ARBA" id="ARBA00012095"/>
    </source>
</evidence>
<organism evidence="10 11">
    <name type="scientific">Enterococcus phoeniculicola ATCC BAA-412</name>
    <dbReference type="NCBI Taxonomy" id="1158610"/>
    <lineage>
        <taxon>Bacteria</taxon>
        <taxon>Bacillati</taxon>
        <taxon>Bacillota</taxon>
        <taxon>Bacilli</taxon>
        <taxon>Lactobacillales</taxon>
        <taxon>Enterococcaceae</taxon>
        <taxon>Enterococcus</taxon>
    </lineage>
</organism>
<dbReference type="Pfam" id="PF02734">
    <property type="entry name" value="Dak2"/>
    <property type="match status" value="1"/>
</dbReference>
<protein>
    <recommendedName>
        <fullName evidence="3">phosphoenolpyruvate--glycerone phosphotransferase</fullName>
        <ecNumber evidence="3">2.7.1.121</ecNumber>
    </recommendedName>
</protein>
<dbReference type="GO" id="GO:0019563">
    <property type="term" value="P:glycerol catabolic process"/>
    <property type="evidence" value="ECO:0007669"/>
    <property type="project" value="TreeGrafter"/>
</dbReference>
<dbReference type="PATRIC" id="fig|1158610.3.peg.2086"/>
<dbReference type="PANTHER" id="PTHR28629:SF4">
    <property type="entry name" value="TRIOKINASE_FMN CYCLASE"/>
    <property type="match status" value="1"/>
</dbReference>
<sequence>MSEQLYLDKAFFKQSLLDMAKLTEEQRDYWTSLDSDIGDGDHGVNLSIGFRGISAQMNDLYEETEDIHSLLKKSGMILLSKVGGASGPLYGSFFMKMGEDVTGKNQVSYSEFLGMIKNGIAAVQHRGKAQVGDKTMIDAFLPGLEVLETYQVEEDPYQFFEKFIEVMKKGAESTIPLVANKGRAMRLGERAIGHKDPGSESSWMLMDIFNKNLKVRSEI</sequence>
<comment type="caution">
    <text evidence="10">The sequence shown here is derived from an EMBL/GenBank/DDBJ whole genome shotgun (WGS) entry which is preliminary data.</text>
</comment>
<dbReference type="InterPro" id="IPR050861">
    <property type="entry name" value="Dihydroxyacetone_Kinase"/>
</dbReference>
<dbReference type="eggNOG" id="COG1461">
    <property type="taxonomic scope" value="Bacteria"/>
</dbReference>
<comment type="pathway">
    <text evidence="2">Polyol metabolism; glycerol degradation.</text>
</comment>
<keyword evidence="5 10" id="KW-0418">Kinase</keyword>
<dbReference type="HOGENOM" id="CLU_066424_5_0_9"/>
<dbReference type="FunFam" id="1.25.40.340:FF:000002">
    <property type="entry name" value="Dihydroxyacetone kinase, L subunit"/>
    <property type="match status" value="1"/>
</dbReference>
<dbReference type="SUPFAM" id="SSF101473">
    <property type="entry name" value="DhaL-like"/>
    <property type="match status" value="1"/>
</dbReference>
<reference evidence="10 11" key="1">
    <citation type="submission" date="2013-02" db="EMBL/GenBank/DDBJ databases">
        <title>The Genome Sequence of Enterococcus phoeniculicola BAA-412.</title>
        <authorList>
            <consortium name="The Broad Institute Genome Sequencing Platform"/>
            <consortium name="The Broad Institute Genome Sequencing Center for Infectious Disease"/>
            <person name="Earl A.M."/>
            <person name="Gilmore M.S."/>
            <person name="Lebreton F."/>
            <person name="Walker B."/>
            <person name="Young S.K."/>
            <person name="Zeng Q."/>
            <person name="Gargeya S."/>
            <person name="Fitzgerald M."/>
            <person name="Haas B."/>
            <person name="Abouelleil A."/>
            <person name="Alvarado L."/>
            <person name="Arachchi H.M."/>
            <person name="Berlin A.M."/>
            <person name="Chapman S.B."/>
            <person name="Dewar J."/>
            <person name="Goldberg J."/>
            <person name="Griggs A."/>
            <person name="Gujja S."/>
            <person name="Hansen M."/>
            <person name="Howarth C."/>
            <person name="Imamovic A."/>
            <person name="Larimer J."/>
            <person name="McCowan C."/>
            <person name="Murphy C."/>
            <person name="Neiman D."/>
            <person name="Pearson M."/>
            <person name="Priest M."/>
            <person name="Roberts A."/>
            <person name="Saif S."/>
            <person name="Shea T."/>
            <person name="Sisk P."/>
            <person name="Sykes S."/>
            <person name="Wortman J."/>
            <person name="Nusbaum C."/>
            <person name="Birren B."/>
        </authorList>
    </citation>
    <scope>NUCLEOTIDE SEQUENCE [LARGE SCALE GENOMIC DNA]</scope>
    <source>
        <strain evidence="10 11">ATCC BAA-412</strain>
    </source>
</reference>
<proteinExistence type="predicted"/>
<dbReference type="SMART" id="SM01120">
    <property type="entry name" value="Dak2"/>
    <property type="match status" value="1"/>
</dbReference>
<dbReference type="InterPro" id="IPR004007">
    <property type="entry name" value="DhaL_dom"/>
</dbReference>
<evidence type="ECO:0000256" key="2">
    <source>
        <dbReference type="ARBA" id="ARBA00004745"/>
    </source>
</evidence>
<dbReference type="PANTHER" id="PTHR28629">
    <property type="entry name" value="TRIOKINASE/FMN CYCLASE"/>
    <property type="match status" value="1"/>
</dbReference>
<evidence type="ECO:0000256" key="8">
    <source>
        <dbReference type="ARBA" id="ARBA00055771"/>
    </source>
</evidence>
<evidence type="ECO:0000256" key="5">
    <source>
        <dbReference type="ARBA" id="ARBA00022777"/>
    </source>
</evidence>
<dbReference type="InterPro" id="IPR012737">
    <property type="entry name" value="DhaK_L_YcgS"/>
</dbReference>
<keyword evidence="4" id="KW-0808">Transferase</keyword>
<dbReference type="Proteomes" id="UP000013785">
    <property type="component" value="Unassembled WGS sequence"/>
</dbReference>
<accession>R3TPV0</accession>
<dbReference type="GO" id="GO:0005829">
    <property type="term" value="C:cytosol"/>
    <property type="evidence" value="ECO:0007669"/>
    <property type="project" value="TreeGrafter"/>
</dbReference>
<comment type="subunit">
    <text evidence="7">Homodimer. The dihydroxyacetone kinase complex is composed of a homodimer of DhaM, a homodimer of DhaK and the subunit DhaL.</text>
</comment>
<feature type="domain" description="DhaL" evidence="9">
    <location>
        <begin position="10"/>
        <end position="211"/>
    </location>
</feature>
<gene>
    <name evidence="10" type="ORF">UC3_02090</name>
</gene>
<keyword evidence="11" id="KW-1185">Reference proteome</keyword>
<name>R3TPV0_9ENTE</name>
<evidence type="ECO:0000256" key="7">
    <source>
        <dbReference type="ARBA" id="ARBA00046577"/>
    </source>
</evidence>
<comment type="function">
    <text evidence="8">ADP-binding subunit of the dihydroxyacetone kinase, which is responsible for the phosphoenolpyruvate (PEP)-dependent phosphorylation of dihydroxyacetone. DhaL-ADP is converted to DhaL-ATP via a phosphoryl group transfer from DhaM and transmits it to dihydroxyacetone binds to DhaK.</text>
</comment>
<dbReference type="GO" id="GO:0004371">
    <property type="term" value="F:glycerone kinase activity"/>
    <property type="evidence" value="ECO:0007669"/>
    <property type="project" value="InterPro"/>
</dbReference>
<evidence type="ECO:0000256" key="6">
    <source>
        <dbReference type="ARBA" id="ARBA00022798"/>
    </source>
</evidence>
<dbReference type="Gene3D" id="1.25.40.340">
    <property type="match status" value="1"/>
</dbReference>
<dbReference type="InterPro" id="IPR036117">
    <property type="entry name" value="DhaL_dom_sf"/>
</dbReference>
<comment type="catalytic activity">
    <reaction evidence="1">
        <text>dihydroxyacetone + phosphoenolpyruvate = dihydroxyacetone phosphate + pyruvate</text>
        <dbReference type="Rhea" id="RHEA:18381"/>
        <dbReference type="ChEBI" id="CHEBI:15361"/>
        <dbReference type="ChEBI" id="CHEBI:16016"/>
        <dbReference type="ChEBI" id="CHEBI:57642"/>
        <dbReference type="ChEBI" id="CHEBI:58702"/>
        <dbReference type="EC" id="2.7.1.121"/>
    </reaction>
</comment>
<dbReference type="OrthoDB" id="9800291at2"/>
<keyword evidence="6" id="KW-0319">Glycerol metabolism</keyword>
<dbReference type="AlphaFoldDB" id="R3TPV0"/>
<dbReference type="RefSeq" id="WP_010768752.1">
    <property type="nucleotide sequence ID" value="NZ_ASWE01000002.1"/>
</dbReference>
<evidence type="ECO:0000313" key="11">
    <source>
        <dbReference type="Proteomes" id="UP000013785"/>
    </source>
</evidence>
<dbReference type="PROSITE" id="PS51480">
    <property type="entry name" value="DHAL"/>
    <property type="match status" value="1"/>
</dbReference>
<evidence type="ECO:0000256" key="1">
    <source>
        <dbReference type="ARBA" id="ARBA00001113"/>
    </source>
</evidence>
<dbReference type="NCBIfam" id="TIGR02365">
    <property type="entry name" value="dha_L_ycgS"/>
    <property type="match status" value="1"/>
</dbReference>
<evidence type="ECO:0000259" key="9">
    <source>
        <dbReference type="PROSITE" id="PS51480"/>
    </source>
</evidence>
<dbReference type="STRING" id="154621.RV11_GL000670"/>
<dbReference type="EMBL" id="AJAT01000016">
    <property type="protein sequence ID" value="EOL43113.1"/>
    <property type="molecule type" value="Genomic_DNA"/>
</dbReference>